<dbReference type="InterPro" id="IPR023298">
    <property type="entry name" value="ATPase_P-typ_TM_dom_sf"/>
</dbReference>
<keyword evidence="8 15" id="KW-0067">ATP-binding</keyword>
<feature type="binding site" evidence="16">
    <location>
        <position position="1026"/>
    </location>
    <ligand>
        <name>Mg(2+)</name>
        <dbReference type="ChEBI" id="CHEBI:18420"/>
    </ligand>
</feature>
<evidence type="ECO:0000259" key="20">
    <source>
        <dbReference type="Pfam" id="PF16209"/>
    </source>
</evidence>
<feature type="transmembrane region" description="Helical" evidence="17">
    <location>
        <begin position="52"/>
        <end position="70"/>
    </location>
</feature>
<dbReference type="SUPFAM" id="SSF81660">
    <property type="entry name" value="Metal cation-transporting ATPase, ATP-binding domain N"/>
    <property type="match status" value="1"/>
</dbReference>
<name>A0A1L8DEU9_9DIPT</name>
<dbReference type="Pfam" id="PF00122">
    <property type="entry name" value="E1-E2_ATPase"/>
    <property type="match status" value="1"/>
</dbReference>
<reference evidence="22" key="1">
    <citation type="submission" date="2016-12" db="EMBL/GenBank/DDBJ databases">
        <title>An insight into the sialome and mialome of the sand fly, Nyssomyia neivai.</title>
        <authorList>
            <person name="Sebastian V."/>
            <person name="Goulart T.M."/>
            <person name="Oliveira W."/>
            <person name="Calvo E."/>
            <person name="Oliveira L.F."/>
            <person name="Pinto M.C."/>
            <person name="Rosselino A.M."/>
            <person name="Ribeiro J.M."/>
        </authorList>
    </citation>
    <scope>NUCLEOTIDE SEQUENCE</scope>
</reference>
<dbReference type="FunFam" id="3.40.1110.10:FF:000087">
    <property type="entry name" value="Phospholipid-transporting ATPase"/>
    <property type="match status" value="1"/>
</dbReference>
<dbReference type="GO" id="GO:0005783">
    <property type="term" value="C:endoplasmic reticulum"/>
    <property type="evidence" value="ECO:0007669"/>
    <property type="project" value="TreeGrafter"/>
</dbReference>
<feature type="transmembrane region" description="Helical" evidence="17">
    <location>
        <begin position="1076"/>
        <end position="1099"/>
    </location>
</feature>
<evidence type="ECO:0000256" key="6">
    <source>
        <dbReference type="ARBA" id="ARBA00022723"/>
    </source>
</evidence>
<keyword evidence="6 16" id="KW-0479">Metal-binding</keyword>
<proteinExistence type="inferred from homology"/>
<evidence type="ECO:0000256" key="3">
    <source>
        <dbReference type="ARBA" id="ARBA00008109"/>
    </source>
</evidence>
<dbReference type="Gene3D" id="3.40.50.1000">
    <property type="entry name" value="HAD superfamily/HAD-like"/>
    <property type="match status" value="1"/>
</dbReference>
<evidence type="ECO:0000256" key="9">
    <source>
        <dbReference type="ARBA" id="ARBA00022842"/>
    </source>
</evidence>
<dbReference type="GO" id="GO:0045332">
    <property type="term" value="P:phospholipid translocation"/>
    <property type="evidence" value="ECO:0007669"/>
    <property type="project" value="TreeGrafter"/>
</dbReference>
<feature type="transmembrane region" description="Helical" evidence="17">
    <location>
        <begin position="1111"/>
        <end position="1132"/>
    </location>
</feature>
<evidence type="ECO:0000313" key="22">
    <source>
        <dbReference type="EMBL" id="JAV04854.1"/>
    </source>
</evidence>
<dbReference type="InterPro" id="IPR044492">
    <property type="entry name" value="P_typ_ATPase_HD_dom"/>
</dbReference>
<feature type="transmembrane region" description="Helical" evidence="17">
    <location>
        <begin position="1199"/>
        <end position="1220"/>
    </location>
</feature>
<dbReference type="GO" id="GO:0140326">
    <property type="term" value="F:ATPase-coupled intramembrane lipid transporter activity"/>
    <property type="evidence" value="ECO:0007669"/>
    <property type="project" value="UniProtKB-EC"/>
</dbReference>
<dbReference type="FunFam" id="2.70.150.10:FF:000104">
    <property type="entry name" value="Phospholipid-transporting ATPase"/>
    <property type="match status" value="1"/>
</dbReference>
<dbReference type="SFLD" id="SFLDG00002">
    <property type="entry name" value="C1.7:_P-type_atpase_like"/>
    <property type="match status" value="1"/>
</dbReference>
<dbReference type="InterPro" id="IPR023214">
    <property type="entry name" value="HAD_sf"/>
</dbReference>
<evidence type="ECO:0000256" key="1">
    <source>
        <dbReference type="ARBA" id="ARBA00004141"/>
    </source>
</evidence>
<comment type="catalytic activity">
    <reaction evidence="13 17">
        <text>ATP + H2O + phospholipidSide 1 = ADP + phosphate + phospholipidSide 2.</text>
        <dbReference type="EC" id="7.6.2.1"/>
    </reaction>
</comment>
<sequence>MGNRVAVHGDSLTIHIGGDPNDKKTFRKHRNRIKSTKYTLITFLPQNLLEQFRRIANFYFLVMTTIALIIDSPVTPLTSIIPLVFVISVTAMKQGYEDYLRHRADNMVNYSLVTVIRNGIEMDIKCQNIVPGDLVKVVRDCDVPCDLVLLKSSDPHSKCFITTANLDGESNLKTLTIPRGLPAIDIDNLRSIGVIECEYPVTDLYTFNGRIEMSDTIGQRTSAVPDLDVANNNFLPLMAENLLLRGSRVKNTEWVVGCAVYTGQMTKLALNSKVTKYKMSSSEKFINKFLIFFLILLISIVTISYFMKRFYDMYRQEHNNYLGDPIPNYQVSQFLQDYFSFLIIFNYLIPISLYVTIEIHKFLGSFFMEWDHELYDAPTNQPCIVNTSDLNEELGQVELLFSDKTGTLTKNEMIFQHCSINGRKFMQKRTGLLEEGKHLLLKLPEFKEDVFGFFQALSVCHTVQVAGSEDTDIETMHDNVLIQNDETDNTNAFAFGDNFTDISEEREESPILEMNGVNGETTNGALNPLLKNTQQHFAGLHKTLHQLLPSRPSSEHLPKVAALILDGKQRPYSAVGMDNASFTHTHMHEFTFAPQPLSRPNSHVDLKRTVSTDAEVHEKTHRRTQSYNVPPNKAQAAVARTPSKVSRQSSIRSIVSQMNSRESYAAPQHTEAAKIERNESMYRKGVIQSAIEELDYQASSPDEKALVEACAKVGFVYTGDDDDVVTVKIKKSIFRGGKARNVDTLDSVKKIFKADNSTIMKFNRLHVLEFTSDRKRMSVILRDQKGQIWLYTKGAESHVLPLCDKTPRQLITVTQNHINDFAKLGLRTLTVARRKLTNSEYIEFSNEITQANNSLTDRKALVESCQQKIERHLELLGATAVEDALQDNVRDTLEALRYAGIKVWVLTGDKVETALNIALSCGHIPEDAQKHFIVECHSAEKLGEQLDVFECELDRHMEDVFALLIDGGSLAFALTAFPERFRDLSVRCRAVLCCRLSPLQKCEVVHLMKTVEGRPITASIGDGANDVSMIQEAHVGLGIVGKEGRQAARCADYAFANFSMVKRILLMHGHYFSQRLSLLVLYFFYKNLVFMMIQMYFQINSMFSSQSVYDSLFLTLYNVVYTALPILVISLTEKVYPMDKLMNEPPLYRKNIRNKRLQWKYFCGWMLLSVYHSTIIYASGYLMWDNNAAILTSPHTVNFYCYGTFMIHNVVILVNLKLWLTSVYQSYWFIFSIWLSILGFLLTTFIYNLFDIDLLDGDMLSVYSNLLSSLTFWLLCIVVVVAALIPDFTMKALEALNINCGSIFPGPKAADKSKSRCKLFEMTRL</sequence>
<organism evidence="22">
    <name type="scientific">Nyssomyia neivai</name>
    <dbReference type="NCBI Taxonomy" id="330878"/>
    <lineage>
        <taxon>Eukaryota</taxon>
        <taxon>Metazoa</taxon>
        <taxon>Ecdysozoa</taxon>
        <taxon>Arthropoda</taxon>
        <taxon>Hexapoda</taxon>
        <taxon>Insecta</taxon>
        <taxon>Pterygota</taxon>
        <taxon>Neoptera</taxon>
        <taxon>Endopterygota</taxon>
        <taxon>Diptera</taxon>
        <taxon>Nematocera</taxon>
        <taxon>Psychodoidea</taxon>
        <taxon>Psychodidae</taxon>
        <taxon>Nyssomyia</taxon>
    </lineage>
</organism>
<keyword evidence="10 17" id="KW-1278">Translocase</keyword>
<dbReference type="FunFam" id="3.40.50.1000:FF:000034">
    <property type="entry name" value="Phospholipid-transporting ATPase"/>
    <property type="match status" value="1"/>
</dbReference>
<dbReference type="InterPro" id="IPR032631">
    <property type="entry name" value="P-type_ATPase_N"/>
</dbReference>
<feature type="binding site" evidence="15">
    <location>
        <position position="1025"/>
    </location>
    <ligand>
        <name>ATP</name>
        <dbReference type="ChEBI" id="CHEBI:30616"/>
    </ligand>
</feature>
<feature type="transmembrane region" description="Helical" evidence="17">
    <location>
        <begin position="1262"/>
        <end position="1285"/>
    </location>
</feature>
<evidence type="ECO:0000256" key="15">
    <source>
        <dbReference type="PIRSR" id="PIRSR606539-2"/>
    </source>
</evidence>
<evidence type="ECO:0000259" key="21">
    <source>
        <dbReference type="Pfam" id="PF16212"/>
    </source>
</evidence>
<evidence type="ECO:0000256" key="12">
    <source>
        <dbReference type="ARBA" id="ARBA00023136"/>
    </source>
</evidence>
<comment type="similarity">
    <text evidence="3 17">Belongs to the cation transport ATPase (P-type) (TC 3.A.3) family. Type IV subfamily.</text>
</comment>
<feature type="transmembrane region" description="Helical" evidence="17">
    <location>
        <begin position="1227"/>
        <end position="1250"/>
    </location>
</feature>
<comment type="cofactor">
    <cofactor evidence="16">
        <name>Mg(2+)</name>
        <dbReference type="ChEBI" id="CHEBI:18420"/>
    </cofactor>
</comment>
<feature type="binding site" evidence="15">
    <location>
        <position position="907"/>
    </location>
    <ligand>
        <name>ATP</name>
        <dbReference type="ChEBI" id="CHEBI:30616"/>
    </ligand>
</feature>
<feature type="binding site" evidence="15">
    <location>
        <position position="1026"/>
    </location>
    <ligand>
        <name>ATP</name>
        <dbReference type="ChEBI" id="CHEBI:30616"/>
    </ligand>
</feature>
<dbReference type="InterPro" id="IPR036412">
    <property type="entry name" value="HAD-like_sf"/>
</dbReference>
<feature type="binding site" evidence="15">
    <location>
        <position position="793"/>
    </location>
    <ligand>
        <name>ATP</name>
        <dbReference type="ChEBI" id="CHEBI:30616"/>
    </ligand>
</feature>
<evidence type="ECO:0000256" key="16">
    <source>
        <dbReference type="PIRSR" id="PIRSR606539-3"/>
    </source>
</evidence>
<dbReference type="InterPro" id="IPR032630">
    <property type="entry name" value="P_typ_ATPase_c"/>
</dbReference>
<keyword evidence="11 17" id="KW-1133">Transmembrane helix</keyword>
<feature type="binding site" evidence="15">
    <location>
        <position position="403"/>
    </location>
    <ligand>
        <name>ATP</name>
        <dbReference type="ChEBI" id="CHEBI:30616"/>
    </ligand>
</feature>
<evidence type="ECO:0000256" key="10">
    <source>
        <dbReference type="ARBA" id="ARBA00022967"/>
    </source>
</evidence>
<dbReference type="InterPro" id="IPR018303">
    <property type="entry name" value="ATPase_P-typ_P_site"/>
</dbReference>
<keyword evidence="5 17" id="KW-0812">Transmembrane</keyword>
<dbReference type="GO" id="GO:0016887">
    <property type="term" value="F:ATP hydrolysis activity"/>
    <property type="evidence" value="ECO:0007669"/>
    <property type="project" value="InterPro"/>
</dbReference>
<feature type="binding site" evidence="15">
    <location>
        <position position="995"/>
    </location>
    <ligand>
        <name>ATP</name>
        <dbReference type="ChEBI" id="CHEBI:30616"/>
    </ligand>
</feature>
<dbReference type="Pfam" id="PF13246">
    <property type="entry name" value="Cation_ATPase"/>
    <property type="match status" value="1"/>
</dbReference>
<dbReference type="PROSITE" id="PS00154">
    <property type="entry name" value="ATPASE_E1_E2"/>
    <property type="match status" value="1"/>
</dbReference>
<dbReference type="SFLD" id="SFLDS00003">
    <property type="entry name" value="Haloacid_Dehalogenase"/>
    <property type="match status" value="1"/>
</dbReference>
<feature type="binding site" evidence="16">
    <location>
        <position position="1022"/>
    </location>
    <ligand>
        <name>Mg(2+)</name>
        <dbReference type="ChEBI" id="CHEBI:18420"/>
    </ligand>
</feature>
<dbReference type="EC" id="7.6.2.1" evidence="17"/>
<dbReference type="Pfam" id="PF16212">
    <property type="entry name" value="PhoLip_ATPase_C"/>
    <property type="match status" value="1"/>
</dbReference>
<feature type="binding site" evidence="15">
    <location>
        <position position="405"/>
    </location>
    <ligand>
        <name>ATP</name>
        <dbReference type="ChEBI" id="CHEBI:30616"/>
    </ligand>
</feature>
<evidence type="ECO:0000259" key="19">
    <source>
        <dbReference type="Pfam" id="PF00122"/>
    </source>
</evidence>
<feature type="binding site" evidence="16">
    <location>
        <position position="405"/>
    </location>
    <ligand>
        <name>Mg(2+)</name>
        <dbReference type="ChEBI" id="CHEBI:18420"/>
    </ligand>
</feature>
<feature type="domain" description="P-type ATPase N-terminal" evidence="20">
    <location>
        <begin position="20"/>
        <end position="80"/>
    </location>
</feature>
<keyword evidence="9 16" id="KW-0460">Magnesium</keyword>
<dbReference type="NCBIfam" id="TIGR01494">
    <property type="entry name" value="ATPase_P-type"/>
    <property type="match status" value="2"/>
</dbReference>
<feature type="binding site" evidence="15">
    <location>
        <position position="770"/>
    </location>
    <ligand>
        <name>ATP</name>
        <dbReference type="ChEBI" id="CHEBI:30616"/>
    </ligand>
</feature>
<feature type="binding site" evidence="15">
    <location>
        <position position="827"/>
    </location>
    <ligand>
        <name>ATP</name>
        <dbReference type="ChEBI" id="CHEBI:30616"/>
    </ligand>
</feature>
<dbReference type="PRINTS" id="PR00119">
    <property type="entry name" value="CATATPASE"/>
</dbReference>
<dbReference type="PANTHER" id="PTHR24092">
    <property type="entry name" value="PROBABLE PHOSPHOLIPID-TRANSPORTING ATPASE"/>
    <property type="match status" value="1"/>
</dbReference>
<dbReference type="SFLD" id="SFLDF00027">
    <property type="entry name" value="p-type_atpase"/>
    <property type="match status" value="1"/>
</dbReference>
<evidence type="ECO:0000256" key="8">
    <source>
        <dbReference type="ARBA" id="ARBA00022840"/>
    </source>
</evidence>
<dbReference type="GO" id="GO:0000287">
    <property type="term" value="F:magnesium ion binding"/>
    <property type="evidence" value="ECO:0007669"/>
    <property type="project" value="UniProtKB-UniRule"/>
</dbReference>
<dbReference type="GO" id="GO:0005524">
    <property type="term" value="F:ATP binding"/>
    <property type="evidence" value="ECO:0007669"/>
    <property type="project" value="UniProtKB-UniRule"/>
</dbReference>
<keyword evidence="12 17" id="KW-0472">Membrane</keyword>
<evidence type="ECO:0000256" key="13">
    <source>
        <dbReference type="ARBA" id="ARBA00034036"/>
    </source>
</evidence>
<feature type="binding site" evidence="16">
    <location>
        <position position="403"/>
    </location>
    <ligand>
        <name>Mg(2+)</name>
        <dbReference type="ChEBI" id="CHEBI:18420"/>
    </ligand>
</feature>
<feature type="transmembrane region" description="Helical" evidence="17">
    <location>
        <begin position="1159"/>
        <end position="1179"/>
    </location>
</feature>
<dbReference type="EMBL" id="GFDF01009230">
    <property type="protein sequence ID" value="JAV04854.1"/>
    <property type="molecule type" value="Transcribed_RNA"/>
</dbReference>
<feature type="binding site" evidence="15">
    <location>
        <position position="909"/>
    </location>
    <ligand>
        <name>ATP</name>
        <dbReference type="ChEBI" id="CHEBI:30616"/>
    </ligand>
</feature>
<evidence type="ECO:0000256" key="2">
    <source>
        <dbReference type="ARBA" id="ARBA00004308"/>
    </source>
</evidence>
<feature type="binding site" evidence="15">
    <location>
        <position position="1001"/>
    </location>
    <ligand>
        <name>ATP</name>
        <dbReference type="ChEBI" id="CHEBI:30616"/>
    </ligand>
</feature>
<evidence type="ECO:0000256" key="7">
    <source>
        <dbReference type="ARBA" id="ARBA00022741"/>
    </source>
</evidence>
<evidence type="ECO:0000256" key="18">
    <source>
        <dbReference type="SAM" id="MobiDB-lite"/>
    </source>
</evidence>
<dbReference type="PANTHER" id="PTHR24092:SF175">
    <property type="entry name" value="PHOSPHOLIPID-TRANSPORTING ATPASE"/>
    <property type="match status" value="1"/>
</dbReference>
<dbReference type="InterPro" id="IPR006539">
    <property type="entry name" value="P-type_ATPase_IV"/>
</dbReference>
<dbReference type="InterPro" id="IPR059000">
    <property type="entry name" value="ATPase_P-type_domA"/>
</dbReference>
<dbReference type="GO" id="GO:0005886">
    <property type="term" value="C:plasma membrane"/>
    <property type="evidence" value="ECO:0007669"/>
    <property type="project" value="TreeGrafter"/>
</dbReference>
<dbReference type="InterPro" id="IPR008250">
    <property type="entry name" value="ATPase_P-typ_transduc_dom_A_sf"/>
</dbReference>
<dbReference type="SUPFAM" id="SSF56784">
    <property type="entry name" value="HAD-like"/>
    <property type="match status" value="1"/>
</dbReference>
<evidence type="ECO:0000256" key="11">
    <source>
        <dbReference type="ARBA" id="ARBA00022989"/>
    </source>
</evidence>
<feature type="transmembrane region" description="Helical" evidence="17">
    <location>
        <begin position="338"/>
        <end position="357"/>
    </location>
</feature>
<evidence type="ECO:0000256" key="17">
    <source>
        <dbReference type="RuleBase" id="RU362033"/>
    </source>
</evidence>
<feature type="domain" description="P-type ATPase A" evidence="19">
    <location>
        <begin position="113"/>
        <end position="172"/>
    </location>
</feature>
<keyword evidence="4" id="KW-0597">Phosphoprotein</keyword>
<feature type="domain" description="P-type ATPase C-terminal" evidence="21">
    <location>
        <begin position="1048"/>
        <end position="1294"/>
    </location>
</feature>
<feature type="active site" description="4-aspartylphosphate intermediate" evidence="14">
    <location>
        <position position="403"/>
    </location>
</feature>
<accession>A0A1L8DEU9</accession>
<evidence type="ECO:0000256" key="14">
    <source>
        <dbReference type="PIRSR" id="PIRSR606539-1"/>
    </source>
</evidence>
<feature type="binding site" evidence="15">
    <location>
        <position position="908"/>
    </location>
    <ligand>
        <name>ATP</name>
        <dbReference type="ChEBI" id="CHEBI:30616"/>
    </ligand>
</feature>
<dbReference type="Gene3D" id="3.40.1110.10">
    <property type="entry name" value="Calcium-transporting ATPase, cytoplasmic domain N"/>
    <property type="match status" value="1"/>
</dbReference>
<dbReference type="NCBIfam" id="TIGR01652">
    <property type="entry name" value="ATPase-Plipid"/>
    <property type="match status" value="1"/>
</dbReference>
<dbReference type="SUPFAM" id="SSF81665">
    <property type="entry name" value="Calcium ATPase, transmembrane domain M"/>
    <property type="match status" value="1"/>
</dbReference>
<feature type="binding site" evidence="15">
    <location>
        <position position="404"/>
    </location>
    <ligand>
        <name>ATP</name>
        <dbReference type="ChEBI" id="CHEBI:30616"/>
    </ligand>
</feature>
<feature type="transmembrane region" description="Helical" evidence="17">
    <location>
        <begin position="285"/>
        <end position="307"/>
    </location>
</feature>
<dbReference type="InterPro" id="IPR001757">
    <property type="entry name" value="P_typ_ATPase"/>
</dbReference>
<keyword evidence="7 15" id="KW-0547">Nucleotide-binding</keyword>
<comment type="subcellular location">
    <subcellularLocation>
        <location evidence="2">Endomembrane system</location>
    </subcellularLocation>
    <subcellularLocation>
        <location evidence="1 17">Membrane</location>
        <topology evidence="1 17">Multi-pass membrane protein</topology>
    </subcellularLocation>
</comment>
<dbReference type="InterPro" id="IPR023299">
    <property type="entry name" value="ATPase_P-typ_cyto_dom_N"/>
</dbReference>
<dbReference type="SUPFAM" id="SSF81653">
    <property type="entry name" value="Calcium ATPase, transduction domain A"/>
    <property type="match status" value="1"/>
</dbReference>
<feature type="binding site" evidence="15">
    <location>
        <position position="703"/>
    </location>
    <ligand>
        <name>ATP</name>
        <dbReference type="ChEBI" id="CHEBI:30616"/>
    </ligand>
</feature>
<dbReference type="Gene3D" id="2.70.150.10">
    <property type="entry name" value="Calcium-transporting ATPase, cytoplasmic transduction domain A"/>
    <property type="match status" value="1"/>
</dbReference>
<dbReference type="Pfam" id="PF16209">
    <property type="entry name" value="PhoLip_ATPase_N"/>
    <property type="match status" value="1"/>
</dbReference>
<feature type="region of interest" description="Disordered" evidence="18">
    <location>
        <begin position="614"/>
        <end position="633"/>
    </location>
</feature>
<evidence type="ECO:0000256" key="5">
    <source>
        <dbReference type="ARBA" id="ARBA00022692"/>
    </source>
</evidence>
<protein>
    <recommendedName>
        <fullName evidence="17">Phospholipid-transporting ATPase</fullName>
        <ecNumber evidence="17">7.6.2.1</ecNumber>
    </recommendedName>
</protein>
<evidence type="ECO:0000256" key="4">
    <source>
        <dbReference type="ARBA" id="ARBA00022553"/>
    </source>
</evidence>